<evidence type="ECO:0000256" key="1">
    <source>
        <dbReference type="ARBA" id="ARBA00008761"/>
    </source>
</evidence>
<keyword evidence="2" id="KW-0815">Transposition</keyword>
<comment type="similarity">
    <text evidence="1">In the C-terminal section; belongs to the transposase 35 family.</text>
</comment>
<dbReference type="RefSeq" id="WP_015191559.1">
    <property type="nucleotide sequence ID" value="NC_019748.1"/>
</dbReference>
<proteinExistence type="inferred from homology"/>
<dbReference type="GO" id="GO:0003677">
    <property type="term" value="F:DNA binding"/>
    <property type="evidence" value="ECO:0007669"/>
    <property type="project" value="UniProtKB-KW"/>
</dbReference>
<evidence type="ECO:0000256" key="3">
    <source>
        <dbReference type="ARBA" id="ARBA00023125"/>
    </source>
</evidence>
<dbReference type="InterPro" id="IPR001959">
    <property type="entry name" value="Transposase"/>
</dbReference>
<evidence type="ECO:0000313" key="6">
    <source>
        <dbReference type="EMBL" id="AFZ33886.1"/>
    </source>
</evidence>
<name>K9XPB1_STAC7</name>
<dbReference type="STRING" id="111780.Sta7437_0270"/>
<dbReference type="KEGG" id="scs:Sta7437_0270"/>
<dbReference type="AlphaFoldDB" id="K9XPB1"/>
<evidence type="ECO:0000256" key="2">
    <source>
        <dbReference type="ARBA" id="ARBA00022578"/>
    </source>
</evidence>
<dbReference type="Proteomes" id="UP000010473">
    <property type="component" value="Chromosome"/>
</dbReference>
<protein>
    <submittedName>
        <fullName evidence="6">Transposase, IS605 OrfB family</fullName>
    </submittedName>
</protein>
<dbReference type="HOGENOM" id="CLU_032903_16_0_3"/>
<evidence type="ECO:0000259" key="5">
    <source>
        <dbReference type="Pfam" id="PF01385"/>
    </source>
</evidence>
<dbReference type="NCBIfam" id="TIGR01766">
    <property type="entry name" value="IS200/IS605 family accessory protein TnpB-like domain"/>
    <property type="match status" value="1"/>
</dbReference>
<dbReference type="Pfam" id="PF01385">
    <property type="entry name" value="OrfB_IS605"/>
    <property type="match status" value="1"/>
</dbReference>
<keyword evidence="4" id="KW-0233">DNA recombination</keyword>
<evidence type="ECO:0000313" key="7">
    <source>
        <dbReference type="Proteomes" id="UP000010473"/>
    </source>
</evidence>
<reference evidence="7" key="1">
    <citation type="journal article" date="2013" name="Proc. Natl. Acad. Sci. U.S.A.">
        <title>Improving the coverage of the cyanobacterial phylum using diversity-driven genome sequencing.</title>
        <authorList>
            <person name="Shih P.M."/>
            <person name="Wu D."/>
            <person name="Latifi A."/>
            <person name="Axen S.D."/>
            <person name="Fewer D.P."/>
            <person name="Talla E."/>
            <person name="Calteau A."/>
            <person name="Cai F."/>
            <person name="Tandeau de Marsac N."/>
            <person name="Rippka R."/>
            <person name="Herdman M."/>
            <person name="Sivonen K."/>
            <person name="Coursin T."/>
            <person name="Laurent T."/>
            <person name="Goodwin L."/>
            <person name="Nolan M."/>
            <person name="Davenport K.W."/>
            <person name="Han C.S."/>
            <person name="Rubin E.M."/>
            <person name="Eisen J.A."/>
            <person name="Woyke T."/>
            <person name="Gugger M."/>
            <person name="Kerfeld C.A."/>
        </authorList>
    </citation>
    <scope>NUCLEOTIDE SEQUENCE [LARGE SCALE GENOMIC DNA]</scope>
    <source>
        <strain evidence="7">ATCC 29371 / PCC 7437</strain>
    </source>
</reference>
<dbReference type="eggNOG" id="COG0675">
    <property type="taxonomic scope" value="Bacteria"/>
</dbReference>
<dbReference type="OrthoDB" id="443345at2"/>
<evidence type="ECO:0000256" key="4">
    <source>
        <dbReference type="ARBA" id="ARBA00023172"/>
    </source>
</evidence>
<organism evidence="6 7">
    <name type="scientific">Stanieria cyanosphaera (strain ATCC 29371 / PCC 7437)</name>
    <dbReference type="NCBI Taxonomy" id="111780"/>
    <lineage>
        <taxon>Bacteria</taxon>
        <taxon>Bacillati</taxon>
        <taxon>Cyanobacteriota</taxon>
        <taxon>Cyanophyceae</taxon>
        <taxon>Pleurocapsales</taxon>
        <taxon>Dermocarpellaceae</taxon>
        <taxon>Stanieria</taxon>
    </lineage>
</organism>
<keyword evidence="3" id="KW-0238">DNA-binding</keyword>
<dbReference type="NCBIfam" id="NF040570">
    <property type="entry name" value="guided_TnpB"/>
    <property type="match status" value="1"/>
</dbReference>
<keyword evidence="7" id="KW-1185">Reference proteome</keyword>
<dbReference type="InterPro" id="IPR010095">
    <property type="entry name" value="Cas12f1-like_TNB"/>
</dbReference>
<accession>K9XPB1</accession>
<dbReference type="GO" id="GO:0006310">
    <property type="term" value="P:DNA recombination"/>
    <property type="evidence" value="ECO:0007669"/>
    <property type="project" value="UniProtKB-KW"/>
</dbReference>
<dbReference type="EMBL" id="CP003653">
    <property type="protein sequence ID" value="AFZ33886.1"/>
    <property type="molecule type" value="Genomic_DNA"/>
</dbReference>
<dbReference type="GO" id="GO:0032196">
    <property type="term" value="P:transposition"/>
    <property type="evidence" value="ECO:0007669"/>
    <property type="project" value="UniProtKB-KW"/>
</dbReference>
<gene>
    <name evidence="6" type="ordered locus">Sta7437_0270</name>
</gene>
<feature type="domain" description="Probable transposase IS891/IS1136/IS1341" evidence="5">
    <location>
        <begin position="214"/>
        <end position="314"/>
    </location>
</feature>
<sequence>MEDLKPNYQTQKILLSGNVSDETESYLIWACHLSNNLSNSTLFSVRQAHFARCPRREFFDKNDFYRSEFKDRYVSVSYAQLCKDFKFNHNYIGLGGQQAQQCIKSVVESIQSYNQLLKKYWQKEIDIKPKLPNYRKSGGLNQVTFPSQAVTYNKYEGYCSLAISNEARPNLEIKKLIIPSGVDFKPEQLVEVRITPSNGKLWAEYVYKSDKKQANDLDYSQAIGLDPGVNNWLTGVSTLGKSFILCGKKIKSINQKYNKLVAKYKKGKSNFSWDSFLANLTHKRNCQRRDVVNKAARFIINYCLVNKIGNIVFGWGKEIKQNSNLGKINNQNFVAIPTARLKKRIKELAEAIGIKFIETEEAYTSKSDYLAEDCLFKFGEKPEQYRFSVRRITRGNYRSKFGIICADALGAINIIKKVAIQLGISLVEVGRESLIVPKRYDLFSNLKKLYRKRSEMVLRLSRSNA</sequence>